<sequence>MTTLQQCALSSLRRHLSVYNVLEAFRLAQQFEVTDWGRELQEACITFVKDTYETLRDITSRAELEEHFGQAFVQQLELQVLQRQQLLRSLSIRGQVAEHAPPVLQVVPAAAAEEQGQASQVEVSVLAQAWLCHMQR</sequence>
<evidence type="ECO:0000313" key="2">
    <source>
        <dbReference type="Proteomes" id="UP001244341"/>
    </source>
</evidence>
<dbReference type="Proteomes" id="UP001244341">
    <property type="component" value="Chromosome 8b"/>
</dbReference>
<name>A0ABY8U7B1_TETOB</name>
<organism evidence="1 2">
    <name type="scientific">Tetradesmus obliquus</name>
    <name type="common">Green alga</name>
    <name type="synonym">Acutodesmus obliquus</name>
    <dbReference type="NCBI Taxonomy" id="3088"/>
    <lineage>
        <taxon>Eukaryota</taxon>
        <taxon>Viridiplantae</taxon>
        <taxon>Chlorophyta</taxon>
        <taxon>core chlorophytes</taxon>
        <taxon>Chlorophyceae</taxon>
        <taxon>CS clade</taxon>
        <taxon>Sphaeropleales</taxon>
        <taxon>Scenedesmaceae</taxon>
        <taxon>Tetradesmus</taxon>
    </lineage>
</organism>
<gene>
    <name evidence="1" type="ORF">OEZ85_014212</name>
</gene>
<keyword evidence="2" id="KW-1185">Reference proteome</keyword>
<proteinExistence type="predicted"/>
<accession>A0ABY8U7B1</accession>
<reference evidence="1 2" key="1">
    <citation type="submission" date="2023-05" db="EMBL/GenBank/DDBJ databases">
        <title>A 100% complete, gapless, phased diploid assembly of the Scenedesmus obliquus UTEX 3031 genome.</title>
        <authorList>
            <person name="Biondi T.C."/>
            <person name="Hanschen E.R."/>
            <person name="Kwon T."/>
            <person name="Eng W."/>
            <person name="Kruse C.P.S."/>
            <person name="Koehler S.I."/>
            <person name="Kunde Y."/>
            <person name="Gleasner C.D."/>
            <person name="You Mak K.T."/>
            <person name="Polle J."/>
            <person name="Hovde B.T."/>
            <person name="Starkenburg S.R."/>
        </authorList>
    </citation>
    <scope>NUCLEOTIDE SEQUENCE [LARGE SCALE GENOMIC DNA]</scope>
    <source>
        <strain evidence="1 2">DOE0152z</strain>
    </source>
</reference>
<dbReference type="EMBL" id="CP126215">
    <property type="protein sequence ID" value="WIA17349.1"/>
    <property type="molecule type" value="Genomic_DNA"/>
</dbReference>
<protein>
    <submittedName>
        <fullName evidence="1">Uncharacterized protein</fullName>
    </submittedName>
</protein>
<evidence type="ECO:0000313" key="1">
    <source>
        <dbReference type="EMBL" id="WIA17349.1"/>
    </source>
</evidence>